<reference evidence="2" key="2">
    <citation type="submission" date="2015-01" db="EMBL/GenBank/DDBJ databases">
        <title>Evolutionary Origins and Diversification of the Mycorrhizal Mutualists.</title>
        <authorList>
            <consortium name="DOE Joint Genome Institute"/>
            <consortium name="Mycorrhizal Genomics Consortium"/>
            <person name="Kohler A."/>
            <person name="Kuo A."/>
            <person name="Nagy L.G."/>
            <person name="Floudas D."/>
            <person name="Copeland A."/>
            <person name="Barry K.W."/>
            <person name="Cichocki N."/>
            <person name="Veneault-Fourrey C."/>
            <person name="LaButti K."/>
            <person name="Lindquist E.A."/>
            <person name="Lipzen A."/>
            <person name="Lundell T."/>
            <person name="Morin E."/>
            <person name="Murat C."/>
            <person name="Riley R."/>
            <person name="Ohm R."/>
            <person name="Sun H."/>
            <person name="Tunlid A."/>
            <person name="Henrissat B."/>
            <person name="Grigoriev I.V."/>
            <person name="Hibbett D.S."/>
            <person name="Martin F."/>
        </authorList>
    </citation>
    <scope>NUCLEOTIDE SEQUENCE [LARGE SCALE GENOMIC DNA]</scope>
    <source>
        <strain evidence="2">F 1598</strain>
    </source>
</reference>
<name>A0A0C3FPM0_PILCF</name>
<accession>A0A0C3FPM0</accession>
<dbReference type="InParanoid" id="A0A0C3FPM0"/>
<proteinExistence type="predicted"/>
<evidence type="ECO:0000313" key="2">
    <source>
        <dbReference type="Proteomes" id="UP000054166"/>
    </source>
</evidence>
<keyword evidence="2" id="KW-1185">Reference proteome</keyword>
<dbReference type="AlphaFoldDB" id="A0A0C3FPM0"/>
<dbReference type="EMBL" id="KN832998">
    <property type="protein sequence ID" value="KIM81654.1"/>
    <property type="molecule type" value="Genomic_DNA"/>
</dbReference>
<evidence type="ECO:0000313" key="1">
    <source>
        <dbReference type="EMBL" id="KIM81654.1"/>
    </source>
</evidence>
<protein>
    <submittedName>
        <fullName evidence="1">Uncharacterized protein</fullName>
    </submittedName>
</protein>
<gene>
    <name evidence="1" type="ORF">PILCRDRAFT_821417</name>
</gene>
<dbReference type="HOGENOM" id="CLU_1421910_0_0_1"/>
<sequence>MLPRSRLRLLAPRSRWLNLPALFRAPTALVHAPLALVCTPPAFVRTPQPSIVPYLHSYSRTRALPLPQLMLLQLRLCSCISHCCRRCLAYTRPLPQSLMQQLLLPPSLPPCVRTPSYTADAATAAVAALGMRLPLPSLLLRFPLPSSPLRFPLPSSLLRFPLPPSPWFVCDRPVLASLLCGTLSVKAQLVL</sequence>
<reference evidence="1 2" key="1">
    <citation type="submission" date="2014-04" db="EMBL/GenBank/DDBJ databases">
        <authorList>
            <consortium name="DOE Joint Genome Institute"/>
            <person name="Kuo A."/>
            <person name="Tarkka M."/>
            <person name="Buscot F."/>
            <person name="Kohler A."/>
            <person name="Nagy L.G."/>
            <person name="Floudas D."/>
            <person name="Copeland A."/>
            <person name="Barry K.W."/>
            <person name="Cichocki N."/>
            <person name="Veneault-Fourrey C."/>
            <person name="LaButti K."/>
            <person name="Lindquist E.A."/>
            <person name="Lipzen A."/>
            <person name="Lundell T."/>
            <person name="Morin E."/>
            <person name="Murat C."/>
            <person name="Sun H."/>
            <person name="Tunlid A."/>
            <person name="Henrissat B."/>
            <person name="Grigoriev I.V."/>
            <person name="Hibbett D.S."/>
            <person name="Martin F."/>
            <person name="Nordberg H.P."/>
            <person name="Cantor M.N."/>
            <person name="Hua S.X."/>
        </authorList>
    </citation>
    <scope>NUCLEOTIDE SEQUENCE [LARGE SCALE GENOMIC DNA]</scope>
    <source>
        <strain evidence="1 2">F 1598</strain>
    </source>
</reference>
<dbReference type="Proteomes" id="UP000054166">
    <property type="component" value="Unassembled WGS sequence"/>
</dbReference>
<organism evidence="1 2">
    <name type="scientific">Piloderma croceum (strain F 1598)</name>
    <dbReference type="NCBI Taxonomy" id="765440"/>
    <lineage>
        <taxon>Eukaryota</taxon>
        <taxon>Fungi</taxon>
        <taxon>Dikarya</taxon>
        <taxon>Basidiomycota</taxon>
        <taxon>Agaricomycotina</taxon>
        <taxon>Agaricomycetes</taxon>
        <taxon>Agaricomycetidae</taxon>
        <taxon>Atheliales</taxon>
        <taxon>Atheliaceae</taxon>
        <taxon>Piloderma</taxon>
    </lineage>
</organism>